<dbReference type="RefSeq" id="WP_379769232.1">
    <property type="nucleotide sequence ID" value="NZ_JBHSMZ010000005.1"/>
</dbReference>
<feature type="domain" description="YiaAB two helix" evidence="2">
    <location>
        <begin position="76"/>
        <end position="128"/>
    </location>
</feature>
<dbReference type="EMBL" id="JBHSMZ010000005">
    <property type="protein sequence ID" value="MFC5548447.1"/>
    <property type="molecule type" value="Genomic_DNA"/>
</dbReference>
<comment type="caution">
    <text evidence="3">The sequence shown here is derived from an EMBL/GenBank/DDBJ whole genome shotgun (WGS) entry which is preliminary data.</text>
</comment>
<dbReference type="Pfam" id="PF05360">
    <property type="entry name" value="YiaAB"/>
    <property type="match status" value="2"/>
</dbReference>
<feature type="transmembrane region" description="Helical" evidence="1">
    <location>
        <begin position="43"/>
        <end position="63"/>
    </location>
</feature>
<evidence type="ECO:0000256" key="1">
    <source>
        <dbReference type="SAM" id="Phobius"/>
    </source>
</evidence>
<dbReference type="Proteomes" id="UP001596086">
    <property type="component" value="Unassembled WGS sequence"/>
</dbReference>
<keyword evidence="4" id="KW-1185">Reference proteome</keyword>
<organism evidence="3 4">
    <name type="scientific">Massilia aerilata</name>
    <dbReference type="NCBI Taxonomy" id="453817"/>
    <lineage>
        <taxon>Bacteria</taxon>
        <taxon>Pseudomonadati</taxon>
        <taxon>Pseudomonadota</taxon>
        <taxon>Betaproteobacteria</taxon>
        <taxon>Burkholderiales</taxon>
        <taxon>Oxalobacteraceae</taxon>
        <taxon>Telluria group</taxon>
        <taxon>Massilia</taxon>
    </lineage>
</organism>
<evidence type="ECO:0000313" key="3">
    <source>
        <dbReference type="EMBL" id="MFC5548447.1"/>
    </source>
</evidence>
<gene>
    <name evidence="3" type="primary">yiaA</name>
    <name evidence="3" type="ORF">ACFPO9_07950</name>
</gene>
<feature type="transmembrane region" description="Helical" evidence="1">
    <location>
        <begin position="105"/>
        <end position="122"/>
    </location>
</feature>
<reference evidence="4" key="1">
    <citation type="journal article" date="2019" name="Int. J. Syst. Evol. Microbiol.">
        <title>The Global Catalogue of Microorganisms (GCM) 10K type strain sequencing project: providing services to taxonomists for standard genome sequencing and annotation.</title>
        <authorList>
            <consortium name="The Broad Institute Genomics Platform"/>
            <consortium name="The Broad Institute Genome Sequencing Center for Infectious Disease"/>
            <person name="Wu L."/>
            <person name="Ma J."/>
        </authorList>
    </citation>
    <scope>NUCLEOTIDE SEQUENCE [LARGE SCALE GENOMIC DNA]</scope>
    <source>
        <strain evidence="4">CGMCC 4.5798</strain>
    </source>
</reference>
<dbReference type="InterPro" id="IPR038972">
    <property type="entry name" value="YiaA-like"/>
</dbReference>
<evidence type="ECO:0000313" key="4">
    <source>
        <dbReference type="Proteomes" id="UP001596086"/>
    </source>
</evidence>
<keyword evidence="1" id="KW-0472">Membrane</keyword>
<proteinExistence type="predicted"/>
<keyword evidence="1" id="KW-0812">Transmembrane</keyword>
<dbReference type="InterPro" id="IPR008024">
    <property type="entry name" value="YiaAB"/>
</dbReference>
<feature type="domain" description="YiaAB two helix" evidence="2">
    <location>
        <begin position="13"/>
        <end position="65"/>
    </location>
</feature>
<protein>
    <submittedName>
        <fullName evidence="3">Inner membrane protein YiaA</fullName>
    </submittedName>
</protein>
<sequence>MHQQSTARPSNAFVGASWGAMIVGMIAYLIGLWNAQMQLNEKAYYFTILLYGCFAAVSLQKTLRDRTEGLRVTGMYVGLCWVSLGASILLLSVGLWHATLLLSEKGFYAMSFVLVLFAIVAVQKNVRDLAAHPAS</sequence>
<feature type="transmembrane region" description="Helical" evidence="1">
    <location>
        <begin position="12"/>
        <end position="31"/>
    </location>
</feature>
<name>A0ABW0RW96_9BURK</name>
<accession>A0ABW0RW96</accession>
<keyword evidence="1" id="KW-1133">Transmembrane helix</keyword>
<feature type="transmembrane region" description="Helical" evidence="1">
    <location>
        <begin position="75"/>
        <end position="99"/>
    </location>
</feature>
<dbReference type="NCBIfam" id="NF008482">
    <property type="entry name" value="PRK11383.1"/>
    <property type="match status" value="1"/>
</dbReference>
<dbReference type="PANTHER" id="PTHR37290:SF1">
    <property type="entry name" value="INNER MEMBRANE PROTEIN YIAA"/>
    <property type="match status" value="1"/>
</dbReference>
<dbReference type="PANTHER" id="PTHR37290">
    <property type="entry name" value="INNER MEMBRANE PROTEIN YIAA-RELATED"/>
    <property type="match status" value="1"/>
</dbReference>
<evidence type="ECO:0000259" key="2">
    <source>
        <dbReference type="Pfam" id="PF05360"/>
    </source>
</evidence>